<dbReference type="GO" id="GO:0003700">
    <property type="term" value="F:DNA-binding transcription factor activity"/>
    <property type="evidence" value="ECO:0007669"/>
    <property type="project" value="InterPro"/>
</dbReference>
<keyword evidence="3" id="KW-1185">Reference proteome</keyword>
<dbReference type="PANTHER" id="PTHR33164">
    <property type="entry name" value="TRANSCRIPTIONAL REGULATOR, MARR FAMILY"/>
    <property type="match status" value="1"/>
</dbReference>
<dbReference type="STRING" id="1231336.L248_3034"/>
<dbReference type="EMBL" id="KI271589">
    <property type="protein sequence ID" value="ERL65096.1"/>
    <property type="molecule type" value="Genomic_DNA"/>
</dbReference>
<name>U4TJT3_9LACO</name>
<dbReference type="Pfam" id="PF12802">
    <property type="entry name" value="MarR_2"/>
    <property type="match status" value="1"/>
</dbReference>
<dbReference type="HOGENOM" id="CLU_083287_29_3_9"/>
<dbReference type="InterPro" id="IPR036390">
    <property type="entry name" value="WH_DNA-bd_sf"/>
</dbReference>
<reference evidence="3" key="1">
    <citation type="journal article" date="2013" name="Genome Announc.">
        <title>Whole-Genome Sequencing of Lactobacillus shenzhenensis Strain LY-73T.</title>
        <authorList>
            <person name="Lin Z."/>
            <person name="Liu Z."/>
            <person name="Yang R."/>
            <person name="Zou Y."/>
            <person name="Wan D."/>
            <person name="Chen J."/>
            <person name="Guo M."/>
            <person name="Zhao J."/>
            <person name="Fang C."/>
            <person name="Yang R."/>
            <person name="Liu F."/>
        </authorList>
    </citation>
    <scope>NUCLEOTIDE SEQUENCE [LARGE SCALE GENOMIC DNA]</scope>
    <source>
        <strain evidence="3">LY-73</strain>
    </source>
</reference>
<dbReference type="Gene3D" id="1.10.10.10">
    <property type="entry name" value="Winged helix-like DNA-binding domain superfamily/Winged helix DNA-binding domain"/>
    <property type="match status" value="1"/>
</dbReference>
<dbReference type="PROSITE" id="PS50995">
    <property type="entry name" value="HTH_MARR_2"/>
    <property type="match status" value="1"/>
</dbReference>
<dbReference type="PANTHER" id="PTHR33164:SF43">
    <property type="entry name" value="HTH-TYPE TRANSCRIPTIONAL REPRESSOR YETL"/>
    <property type="match status" value="1"/>
</dbReference>
<gene>
    <name evidence="2" type="ORF">L248_3034</name>
</gene>
<feature type="domain" description="HTH marR-type" evidence="1">
    <location>
        <begin position="1"/>
        <end position="145"/>
    </location>
</feature>
<dbReference type="Proteomes" id="UP000030647">
    <property type="component" value="Unassembled WGS sequence"/>
</dbReference>
<evidence type="ECO:0000259" key="1">
    <source>
        <dbReference type="PROSITE" id="PS50995"/>
    </source>
</evidence>
<dbReference type="AlphaFoldDB" id="U4TJT3"/>
<dbReference type="InterPro" id="IPR039422">
    <property type="entry name" value="MarR/SlyA-like"/>
</dbReference>
<dbReference type="SMART" id="SM00347">
    <property type="entry name" value="HTH_MARR"/>
    <property type="match status" value="1"/>
</dbReference>
<dbReference type="RefSeq" id="WP_022529619.1">
    <property type="nucleotide sequence ID" value="NZ_KI271589.1"/>
</dbReference>
<dbReference type="SUPFAM" id="SSF46785">
    <property type="entry name" value="Winged helix' DNA-binding domain"/>
    <property type="match status" value="1"/>
</dbReference>
<dbReference type="InterPro" id="IPR036388">
    <property type="entry name" value="WH-like_DNA-bd_sf"/>
</dbReference>
<dbReference type="GO" id="GO:0006950">
    <property type="term" value="P:response to stress"/>
    <property type="evidence" value="ECO:0007669"/>
    <property type="project" value="TreeGrafter"/>
</dbReference>
<evidence type="ECO:0000313" key="3">
    <source>
        <dbReference type="Proteomes" id="UP000030647"/>
    </source>
</evidence>
<evidence type="ECO:0000313" key="2">
    <source>
        <dbReference type="EMBL" id="ERL65096.1"/>
    </source>
</evidence>
<sequence length="151" mass="16944">MSNDIGPLIKALNTEIQKAINNRLAQSSPDRPALTSAQAELLMYLVRHHDKVIFQSDLESVFNLSRPTINGLVKRLKEAGMVAVVPTPADKRYKQIMMTATARREMIAHQPEFDAQVQALEQAMTTGMTADEVAELHRLLRLMLHNLKNEA</sequence>
<organism evidence="2 3">
    <name type="scientific">Schleiferilactobacillus shenzhenensis LY-73</name>
    <dbReference type="NCBI Taxonomy" id="1231336"/>
    <lineage>
        <taxon>Bacteria</taxon>
        <taxon>Bacillati</taxon>
        <taxon>Bacillota</taxon>
        <taxon>Bacilli</taxon>
        <taxon>Lactobacillales</taxon>
        <taxon>Lactobacillaceae</taxon>
        <taxon>Schleiferilactobacillus</taxon>
    </lineage>
</organism>
<proteinExistence type="predicted"/>
<dbReference type="InterPro" id="IPR000835">
    <property type="entry name" value="HTH_MarR-typ"/>
</dbReference>
<dbReference type="eggNOG" id="COG1846">
    <property type="taxonomic scope" value="Bacteria"/>
</dbReference>
<accession>U4TJT3</accession>
<protein>
    <recommendedName>
        <fullName evidence="1">HTH marR-type domain-containing protein</fullName>
    </recommendedName>
</protein>